<feature type="signal peptide" evidence="1">
    <location>
        <begin position="1"/>
        <end position="18"/>
    </location>
</feature>
<dbReference type="RefSeq" id="XP_040790341.1">
    <property type="nucleotide sequence ID" value="XM_040932890.1"/>
</dbReference>
<feature type="chain" id="PRO_5040114518" evidence="1">
    <location>
        <begin position="19"/>
        <end position="52"/>
    </location>
</feature>
<evidence type="ECO:0000313" key="2">
    <source>
        <dbReference type="EMBL" id="KAF1847778.1"/>
    </source>
</evidence>
<accession>A0A9P4LAR2</accession>
<sequence length="52" mass="5740">MGLGWLLWTCISVSVCAAWMPGSGLQQRERCNKAPVKWPVTGRKVKHGMGAR</sequence>
<dbReference type="AlphaFoldDB" id="A0A9P4LAR2"/>
<dbReference type="Proteomes" id="UP000800039">
    <property type="component" value="Unassembled WGS sequence"/>
</dbReference>
<organism evidence="2 3">
    <name type="scientific">Cucurbitaria berberidis CBS 394.84</name>
    <dbReference type="NCBI Taxonomy" id="1168544"/>
    <lineage>
        <taxon>Eukaryota</taxon>
        <taxon>Fungi</taxon>
        <taxon>Dikarya</taxon>
        <taxon>Ascomycota</taxon>
        <taxon>Pezizomycotina</taxon>
        <taxon>Dothideomycetes</taxon>
        <taxon>Pleosporomycetidae</taxon>
        <taxon>Pleosporales</taxon>
        <taxon>Pleosporineae</taxon>
        <taxon>Cucurbitariaceae</taxon>
        <taxon>Cucurbitaria</taxon>
    </lineage>
</organism>
<comment type="caution">
    <text evidence="2">The sequence shown here is derived from an EMBL/GenBank/DDBJ whole genome shotgun (WGS) entry which is preliminary data.</text>
</comment>
<evidence type="ECO:0000256" key="1">
    <source>
        <dbReference type="SAM" id="SignalP"/>
    </source>
</evidence>
<dbReference type="GeneID" id="63850141"/>
<keyword evidence="1" id="KW-0732">Signal</keyword>
<protein>
    <submittedName>
        <fullName evidence="2">Uncharacterized protein</fullName>
    </submittedName>
</protein>
<reference evidence="2" key="1">
    <citation type="submission" date="2020-01" db="EMBL/GenBank/DDBJ databases">
        <authorList>
            <consortium name="DOE Joint Genome Institute"/>
            <person name="Haridas S."/>
            <person name="Albert R."/>
            <person name="Binder M."/>
            <person name="Bloem J."/>
            <person name="Labutti K."/>
            <person name="Salamov A."/>
            <person name="Andreopoulos B."/>
            <person name="Baker S.E."/>
            <person name="Barry K."/>
            <person name="Bills G."/>
            <person name="Bluhm B.H."/>
            <person name="Cannon C."/>
            <person name="Castanera R."/>
            <person name="Culley D.E."/>
            <person name="Daum C."/>
            <person name="Ezra D."/>
            <person name="Gonzalez J.B."/>
            <person name="Henrissat B."/>
            <person name="Kuo A."/>
            <person name="Liang C."/>
            <person name="Lipzen A."/>
            <person name="Lutzoni F."/>
            <person name="Magnuson J."/>
            <person name="Mondo S."/>
            <person name="Nolan M."/>
            <person name="Ohm R."/>
            <person name="Pangilinan J."/>
            <person name="Park H.-J."/>
            <person name="Ramirez L."/>
            <person name="Alfaro M."/>
            <person name="Sun H."/>
            <person name="Tritt A."/>
            <person name="Yoshinaga Y."/>
            <person name="Zwiers L.-H."/>
            <person name="Turgeon B.G."/>
            <person name="Goodwin S.B."/>
            <person name="Spatafora J.W."/>
            <person name="Crous P.W."/>
            <person name="Grigoriev I.V."/>
        </authorList>
    </citation>
    <scope>NUCLEOTIDE SEQUENCE</scope>
    <source>
        <strain evidence="2">CBS 394.84</strain>
    </source>
</reference>
<dbReference type="EMBL" id="ML976615">
    <property type="protein sequence ID" value="KAF1847778.1"/>
    <property type="molecule type" value="Genomic_DNA"/>
</dbReference>
<proteinExistence type="predicted"/>
<gene>
    <name evidence="2" type="ORF">K460DRAFT_363815</name>
</gene>
<evidence type="ECO:0000313" key="3">
    <source>
        <dbReference type="Proteomes" id="UP000800039"/>
    </source>
</evidence>
<name>A0A9P4LAR2_9PLEO</name>
<keyword evidence="3" id="KW-1185">Reference proteome</keyword>